<dbReference type="eggNOG" id="COG0596">
    <property type="taxonomic scope" value="Bacteria"/>
</dbReference>
<evidence type="ECO:0000313" key="1">
    <source>
        <dbReference type="EMBL" id="AGA80492.1"/>
    </source>
</evidence>
<evidence type="ECO:0008006" key="3">
    <source>
        <dbReference type="Google" id="ProtNLM"/>
    </source>
</evidence>
<dbReference type="Gene3D" id="3.40.50.1820">
    <property type="entry name" value="alpha/beta hydrolase"/>
    <property type="match status" value="1"/>
</dbReference>
<sequence>MRLILIPGAWSDQSIWEPLAAARFPEKIAGLIFIVAFLPENGKSLLQVAGLDEAAETSAIEQNNGLWPPPTKEELMDQPFLSESQKHYLLNKMVGHPGKTVTDKAKIHEGALDKMPKFYIGADFSNSIKANPVKGSINFEKLDGGHWPMLSKSKELAGIIKDLQI</sequence>
<protein>
    <recommendedName>
        <fullName evidence="3">Hydrolase or acyltransferase of alpha/beta superfamily</fullName>
    </recommendedName>
</protein>
<dbReference type="RefSeq" id="WP_015268021.1">
    <property type="nucleotide sequence ID" value="NC_019904.1"/>
</dbReference>
<name>L0G4Q6_ECHVK</name>
<organism evidence="1 2">
    <name type="scientific">Echinicola vietnamensis (strain DSM 17526 / LMG 23754 / KMM 6221)</name>
    <dbReference type="NCBI Taxonomy" id="926556"/>
    <lineage>
        <taxon>Bacteria</taxon>
        <taxon>Pseudomonadati</taxon>
        <taxon>Bacteroidota</taxon>
        <taxon>Cytophagia</taxon>
        <taxon>Cytophagales</taxon>
        <taxon>Cyclobacteriaceae</taxon>
        <taxon>Echinicola</taxon>
    </lineage>
</organism>
<dbReference type="InterPro" id="IPR052897">
    <property type="entry name" value="Sec-Metab_Biosynth_Hydrolase"/>
</dbReference>
<dbReference type="HOGENOM" id="CLU_1608266_0_0_10"/>
<dbReference type="PANTHER" id="PTHR37017">
    <property type="entry name" value="AB HYDROLASE-1 DOMAIN-CONTAINING PROTEIN-RELATED"/>
    <property type="match status" value="1"/>
</dbReference>
<evidence type="ECO:0000313" key="2">
    <source>
        <dbReference type="Proteomes" id="UP000010796"/>
    </source>
</evidence>
<accession>L0G4Q6</accession>
<dbReference type="SUPFAM" id="SSF53474">
    <property type="entry name" value="alpha/beta-Hydrolases"/>
    <property type="match status" value="1"/>
</dbReference>
<reference evidence="2" key="1">
    <citation type="submission" date="2012-02" db="EMBL/GenBank/DDBJ databases">
        <title>The complete genome of Echinicola vietnamensis DSM 17526.</title>
        <authorList>
            <person name="Lucas S."/>
            <person name="Copeland A."/>
            <person name="Lapidus A."/>
            <person name="Glavina del Rio T."/>
            <person name="Dalin E."/>
            <person name="Tice H."/>
            <person name="Bruce D."/>
            <person name="Goodwin L."/>
            <person name="Pitluck S."/>
            <person name="Peters L."/>
            <person name="Ovchinnikova G."/>
            <person name="Teshima H."/>
            <person name="Kyrpides N."/>
            <person name="Mavromatis K."/>
            <person name="Ivanova N."/>
            <person name="Brettin T."/>
            <person name="Detter J.C."/>
            <person name="Han C."/>
            <person name="Larimer F."/>
            <person name="Land M."/>
            <person name="Hauser L."/>
            <person name="Markowitz V."/>
            <person name="Cheng J.-F."/>
            <person name="Hugenholtz P."/>
            <person name="Woyke T."/>
            <person name="Wu D."/>
            <person name="Brambilla E."/>
            <person name="Klenk H.-P."/>
            <person name="Eisen J.A."/>
        </authorList>
    </citation>
    <scope>NUCLEOTIDE SEQUENCE [LARGE SCALE GENOMIC DNA]</scope>
    <source>
        <strain evidence="2">DSM 17526 / LMG 23754 / KMM 6221</strain>
    </source>
</reference>
<dbReference type="AlphaFoldDB" id="L0G4Q6"/>
<dbReference type="STRING" id="926556.Echvi_4301"/>
<dbReference type="Proteomes" id="UP000010796">
    <property type="component" value="Chromosome"/>
</dbReference>
<dbReference type="OrthoDB" id="9112061at2"/>
<dbReference type="InterPro" id="IPR029058">
    <property type="entry name" value="AB_hydrolase_fold"/>
</dbReference>
<gene>
    <name evidence="1" type="ordered locus">Echvi_4301</name>
</gene>
<keyword evidence="2" id="KW-1185">Reference proteome</keyword>
<dbReference type="PANTHER" id="PTHR37017:SF11">
    <property type="entry name" value="ESTERASE_LIPASE_THIOESTERASE DOMAIN-CONTAINING PROTEIN"/>
    <property type="match status" value="1"/>
</dbReference>
<dbReference type="KEGG" id="evi:Echvi_4301"/>
<proteinExistence type="predicted"/>
<dbReference type="EMBL" id="CP003346">
    <property type="protein sequence ID" value="AGA80492.1"/>
    <property type="molecule type" value="Genomic_DNA"/>
</dbReference>